<dbReference type="AlphaFoldDB" id="A0A7J8DTP6"/>
<reference evidence="2 3" key="1">
    <citation type="journal article" date="2020" name="Nature">
        <title>Six reference-quality genomes reveal evolution of bat adaptations.</title>
        <authorList>
            <person name="Jebb D."/>
            <person name="Huang Z."/>
            <person name="Pippel M."/>
            <person name="Hughes G.M."/>
            <person name="Lavrichenko K."/>
            <person name="Devanna P."/>
            <person name="Winkler S."/>
            <person name="Jermiin L.S."/>
            <person name="Skirmuntt E.C."/>
            <person name="Katzourakis A."/>
            <person name="Burkitt-Gray L."/>
            <person name="Ray D.A."/>
            <person name="Sullivan K.A.M."/>
            <person name="Roscito J.G."/>
            <person name="Kirilenko B.M."/>
            <person name="Davalos L.M."/>
            <person name="Corthals A.P."/>
            <person name="Power M.L."/>
            <person name="Jones G."/>
            <person name="Ransome R.D."/>
            <person name="Dechmann D.K.N."/>
            <person name="Locatelli A.G."/>
            <person name="Puechmaille S.J."/>
            <person name="Fedrigo O."/>
            <person name="Jarvis E.D."/>
            <person name="Hiller M."/>
            <person name="Vernes S.C."/>
            <person name="Myers E.W."/>
            <person name="Teeling E.C."/>
        </authorList>
    </citation>
    <scope>NUCLEOTIDE SEQUENCE [LARGE SCALE GENOMIC DNA]</scope>
    <source>
        <strain evidence="2">MMolMol1</strain>
        <tissue evidence="2">Muscle</tissue>
    </source>
</reference>
<sequence length="127" mass="14210">MKKTKRLPNKLNWGQERRLTLVQGRDLCAAASRSTSPHSAEFSETDLPRDVPSAEPGPRVSRCSLDGIWSGDNSRAEWRSGRRNVSPRPSPNHPSAPGMDCLPESEEVNPLKWGTSFFKSHWGLQML</sequence>
<protein>
    <submittedName>
        <fullName evidence="2">Uncharacterized protein</fullName>
    </submittedName>
</protein>
<dbReference type="Proteomes" id="UP000550707">
    <property type="component" value="Unassembled WGS sequence"/>
</dbReference>
<comment type="caution">
    <text evidence="2">The sequence shown here is derived from an EMBL/GenBank/DDBJ whole genome shotgun (WGS) entry which is preliminary data.</text>
</comment>
<dbReference type="EMBL" id="JACASF010000016">
    <property type="protein sequence ID" value="KAF6426405.1"/>
    <property type="molecule type" value="Genomic_DNA"/>
</dbReference>
<dbReference type="InParanoid" id="A0A7J8DTP6"/>
<evidence type="ECO:0000313" key="2">
    <source>
        <dbReference type="EMBL" id="KAF6426405.1"/>
    </source>
</evidence>
<organism evidence="2 3">
    <name type="scientific">Molossus molossus</name>
    <name type="common">Pallas' mastiff bat</name>
    <name type="synonym">Vespertilio molossus</name>
    <dbReference type="NCBI Taxonomy" id="27622"/>
    <lineage>
        <taxon>Eukaryota</taxon>
        <taxon>Metazoa</taxon>
        <taxon>Chordata</taxon>
        <taxon>Craniata</taxon>
        <taxon>Vertebrata</taxon>
        <taxon>Euteleostomi</taxon>
        <taxon>Mammalia</taxon>
        <taxon>Eutheria</taxon>
        <taxon>Laurasiatheria</taxon>
        <taxon>Chiroptera</taxon>
        <taxon>Yangochiroptera</taxon>
        <taxon>Molossidae</taxon>
        <taxon>Molossus</taxon>
    </lineage>
</organism>
<evidence type="ECO:0000256" key="1">
    <source>
        <dbReference type="SAM" id="MobiDB-lite"/>
    </source>
</evidence>
<feature type="region of interest" description="Disordered" evidence="1">
    <location>
        <begin position="29"/>
        <end position="102"/>
    </location>
</feature>
<gene>
    <name evidence="2" type="ORF">HJG59_009113</name>
</gene>
<evidence type="ECO:0000313" key="3">
    <source>
        <dbReference type="Proteomes" id="UP000550707"/>
    </source>
</evidence>
<name>A0A7J8DTP6_MOLMO</name>
<keyword evidence="3" id="KW-1185">Reference proteome</keyword>
<proteinExistence type="predicted"/>
<accession>A0A7J8DTP6</accession>